<reference evidence="2 3" key="1">
    <citation type="submission" date="2022-06" db="EMBL/GenBank/DDBJ databases">
        <title>Halogeometricum sp. a new haloarchaeum isolate from saline soil.</title>
        <authorList>
            <person name="Strakova D."/>
            <person name="Galisteo C."/>
            <person name="Sanchez-Porro C."/>
            <person name="Ventosa A."/>
        </authorList>
    </citation>
    <scope>NUCLEOTIDE SEQUENCE [LARGE SCALE GENOMIC DNA]</scope>
    <source>
        <strain evidence="2 3">S1BR25-6</strain>
    </source>
</reference>
<gene>
    <name evidence="2" type="ORF">NDI76_22380</name>
</gene>
<name>A0ABU2GN17_9EURY</name>
<dbReference type="Proteomes" id="UP001257060">
    <property type="component" value="Unassembled WGS sequence"/>
</dbReference>
<evidence type="ECO:0008006" key="4">
    <source>
        <dbReference type="Google" id="ProtNLM"/>
    </source>
</evidence>
<evidence type="ECO:0000313" key="2">
    <source>
        <dbReference type="EMBL" id="MDS0301478.1"/>
    </source>
</evidence>
<evidence type="ECO:0000313" key="3">
    <source>
        <dbReference type="Proteomes" id="UP001257060"/>
    </source>
</evidence>
<accession>A0ABU2GN17</accession>
<sequence>MQDSIRKGGQELKRSGKKIERAAPGALKKQSETVQDIFKNISVHDNPTKALYWLVNEVELLPPYGERDPGHHSIIDHVNHLHPQLSGHLTQVGPDSDITQAYAQDLLRCHLVTSGAVVRLIEEGWLRERHFFQLLNMVSGLSEHTIWYLTDAINYLFDKEYAASIHISIPRLESSLYELLNDLGDDVVRQMDGGTGTRTLTPLISQIDSYTGEEFHEYIEYAYNEKKGETADGNLRNRTAHGHLRIGQDHHINAVMPILDILGIGYQLRPTPFVATFGHPSKYLYINGGQSL</sequence>
<protein>
    <recommendedName>
        <fullName evidence="4">DUF4209 domain-containing protein</fullName>
    </recommendedName>
</protein>
<proteinExistence type="predicted"/>
<evidence type="ECO:0000256" key="1">
    <source>
        <dbReference type="SAM" id="MobiDB-lite"/>
    </source>
</evidence>
<organism evidence="2 3">
    <name type="scientific">Halogeometricum salsisoli</name>
    <dbReference type="NCBI Taxonomy" id="2950536"/>
    <lineage>
        <taxon>Archaea</taxon>
        <taxon>Methanobacteriati</taxon>
        <taxon>Methanobacteriota</taxon>
        <taxon>Stenosarchaea group</taxon>
        <taxon>Halobacteria</taxon>
        <taxon>Halobacteriales</taxon>
        <taxon>Haloferacaceae</taxon>
        <taxon>Halogeometricum</taxon>
    </lineage>
</organism>
<dbReference type="RefSeq" id="WP_310926388.1">
    <property type="nucleotide sequence ID" value="NZ_JAMQOP010000007.1"/>
</dbReference>
<feature type="compositionally biased region" description="Basic and acidic residues" evidence="1">
    <location>
        <begin position="1"/>
        <end position="21"/>
    </location>
</feature>
<dbReference type="EMBL" id="JAMQOP010000007">
    <property type="protein sequence ID" value="MDS0301478.1"/>
    <property type="molecule type" value="Genomic_DNA"/>
</dbReference>
<feature type="region of interest" description="Disordered" evidence="1">
    <location>
        <begin position="1"/>
        <end position="27"/>
    </location>
</feature>
<comment type="caution">
    <text evidence="2">The sequence shown here is derived from an EMBL/GenBank/DDBJ whole genome shotgun (WGS) entry which is preliminary data.</text>
</comment>
<keyword evidence="3" id="KW-1185">Reference proteome</keyword>